<feature type="region of interest" description="Disordered" evidence="6">
    <location>
        <begin position="1"/>
        <end position="24"/>
    </location>
</feature>
<dbReference type="PANTHER" id="PTHR23513:SF6">
    <property type="entry name" value="MAJOR FACILITATOR SUPERFAMILY ASSOCIATED DOMAIN-CONTAINING PROTEIN"/>
    <property type="match status" value="1"/>
</dbReference>
<evidence type="ECO:0000313" key="9">
    <source>
        <dbReference type="EMBL" id="NEG54675.1"/>
    </source>
</evidence>
<evidence type="ECO:0000256" key="4">
    <source>
        <dbReference type="ARBA" id="ARBA00022989"/>
    </source>
</evidence>
<dbReference type="SUPFAM" id="SSF103473">
    <property type="entry name" value="MFS general substrate transporter"/>
    <property type="match status" value="1"/>
</dbReference>
<dbReference type="EMBL" id="WHZV01000001">
    <property type="protein sequence ID" value="NEG54675.1"/>
    <property type="molecule type" value="Genomic_DNA"/>
</dbReference>
<keyword evidence="2" id="KW-1003">Cell membrane</keyword>
<feature type="transmembrane region" description="Helical" evidence="7">
    <location>
        <begin position="262"/>
        <end position="282"/>
    </location>
</feature>
<feature type="transmembrane region" description="Helical" evidence="7">
    <location>
        <begin position="414"/>
        <end position="439"/>
    </location>
</feature>
<dbReference type="PROSITE" id="PS50850">
    <property type="entry name" value="MFS"/>
    <property type="match status" value="1"/>
</dbReference>
<dbReference type="Pfam" id="PF07690">
    <property type="entry name" value="MFS_1"/>
    <property type="match status" value="1"/>
</dbReference>
<feature type="compositionally biased region" description="Basic and acidic residues" evidence="6">
    <location>
        <begin position="57"/>
        <end position="67"/>
    </location>
</feature>
<feature type="transmembrane region" description="Helical" evidence="7">
    <location>
        <begin position="197"/>
        <end position="214"/>
    </location>
</feature>
<comment type="caution">
    <text evidence="9">The sequence shown here is derived from an EMBL/GenBank/DDBJ whole genome shotgun (WGS) entry which is preliminary data.</text>
</comment>
<feature type="compositionally biased region" description="Polar residues" evidence="6">
    <location>
        <begin position="1"/>
        <end position="21"/>
    </location>
</feature>
<dbReference type="Gene3D" id="1.20.1250.20">
    <property type="entry name" value="MFS general substrate transporter like domains"/>
    <property type="match status" value="1"/>
</dbReference>
<evidence type="ECO:0000259" key="8">
    <source>
        <dbReference type="PROSITE" id="PS50850"/>
    </source>
</evidence>
<feature type="transmembrane region" description="Helical" evidence="7">
    <location>
        <begin position="451"/>
        <end position="472"/>
    </location>
</feature>
<proteinExistence type="predicted"/>
<dbReference type="PANTHER" id="PTHR23513">
    <property type="entry name" value="INTEGRAL MEMBRANE EFFLUX PROTEIN-RELATED"/>
    <property type="match status" value="1"/>
</dbReference>
<evidence type="ECO:0000256" key="3">
    <source>
        <dbReference type="ARBA" id="ARBA00022692"/>
    </source>
</evidence>
<organism evidence="9 10">
    <name type="scientific">Bifidobacterium platyrrhinorum</name>
    <dbReference type="NCBI Taxonomy" id="2661628"/>
    <lineage>
        <taxon>Bacteria</taxon>
        <taxon>Bacillati</taxon>
        <taxon>Actinomycetota</taxon>
        <taxon>Actinomycetes</taxon>
        <taxon>Bifidobacteriales</taxon>
        <taxon>Bifidobacteriaceae</taxon>
        <taxon>Bifidobacterium</taxon>
    </lineage>
</organism>
<dbReference type="CDD" id="cd06173">
    <property type="entry name" value="MFS_MefA_like"/>
    <property type="match status" value="1"/>
</dbReference>
<dbReference type="InterPro" id="IPR036259">
    <property type="entry name" value="MFS_trans_sf"/>
</dbReference>
<reference evidence="9 10" key="1">
    <citation type="submission" date="2019-10" db="EMBL/GenBank/DDBJ databases">
        <title>Bifidobacterium from non-human primates.</title>
        <authorList>
            <person name="Modesto M."/>
        </authorList>
    </citation>
    <scope>NUCLEOTIDE SEQUENCE [LARGE SCALE GENOMIC DNA]</scope>
    <source>
        <strain evidence="9 10">SMA15</strain>
    </source>
</reference>
<keyword evidence="5 7" id="KW-0472">Membrane</keyword>
<keyword evidence="4 7" id="KW-1133">Transmembrane helix</keyword>
<evidence type="ECO:0000256" key="1">
    <source>
        <dbReference type="ARBA" id="ARBA00004651"/>
    </source>
</evidence>
<keyword evidence="3 7" id="KW-0812">Transmembrane</keyword>
<evidence type="ECO:0000256" key="5">
    <source>
        <dbReference type="ARBA" id="ARBA00023136"/>
    </source>
</evidence>
<dbReference type="GO" id="GO:0022857">
    <property type="term" value="F:transmembrane transporter activity"/>
    <property type="evidence" value="ECO:0007669"/>
    <property type="project" value="InterPro"/>
</dbReference>
<gene>
    <name evidence="9" type="ORF">GFD21_02530</name>
</gene>
<keyword evidence="10" id="KW-1185">Reference proteome</keyword>
<dbReference type="InterPro" id="IPR011701">
    <property type="entry name" value="MFS"/>
</dbReference>
<dbReference type="GO" id="GO:0005886">
    <property type="term" value="C:plasma membrane"/>
    <property type="evidence" value="ECO:0007669"/>
    <property type="project" value="UniProtKB-SubCell"/>
</dbReference>
<feature type="region of interest" description="Disordered" evidence="6">
    <location>
        <begin position="57"/>
        <end position="94"/>
    </location>
</feature>
<evidence type="ECO:0000313" key="10">
    <source>
        <dbReference type="Proteomes" id="UP000483293"/>
    </source>
</evidence>
<feature type="transmembrane region" description="Helical" evidence="7">
    <location>
        <begin position="391"/>
        <end position="408"/>
    </location>
</feature>
<evidence type="ECO:0000256" key="7">
    <source>
        <dbReference type="SAM" id="Phobius"/>
    </source>
</evidence>
<feature type="transmembrane region" description="Helical" evidence="7">
    <location>
        <begin position="478"/>
        <end position="499"/>
    </location>
</feature>
<sequence>MRTFRTSSMNGAPPSITQSADRSIGKAITPKMTCDGRSIWSSTAMIRAPVMAHHETRPTMNADDRPNPIHAQSPDPHTNATTPATMDAPANESSQRARPLWRIPAYRCWFAADTADVVAVSLRTFAIPLIGLALSGSPFIAGLLVTIESAVGLTLMSVGGALADRHDRRRLMILLGLTGAGLSVAVTAGLATGTMRTTTFAVTVILFAVMNGLLGPSNDAMLKSLVPMDRFAKAQAIREARESCVELSGGAIGGLLYRIAGWMLFLASALLYLTSVFASLALPKRNDDGADGADGAVVVSSPDVAKPSFLSQFVDGWRWTLTRRTVVAAIAQGAVMNVACYGSIIGVQIMLAERGTDAALIGLVGTATGVAALIGSFAAGWLVEHVPTGRLIILTFAVFTFAMLPLVFTDSYVAAVTCMTMASVLFPALNAGELGFIFGRTPDDMQGRVSTVFETTVGVPGALAPALVGWLLQTPGFGFHAVMLLVVLCASAGLLLACLTPTRRIPLPPQWEQVEL</sequence>
<dbReference type="Proteomes" id="UP000483293">
    <property type="component" value="Unassembled WGS sequence"/>
</dbReference>
<evidence type="ECO:0000256" key="2">
    <source>
        <dbReference type="ARBA" id="ARBA00022475"/>
    </source>
</evidence>
<feature type="domain" description="Major facilitator superfamily (MFS) profile" evidence="8">
    <location>
        <begin position="102"/>
        <end position="504"/>
    </location>
</feature>
<feature type="transmembrane region" description="Helical" evidence="7">
    <location>
        <begin position="171"/>
        <end position="191"/>
    </location>
</feature>
<accession>A0A6L9SR79</accession>
<dbReference type="AlphaFoldDB" id="A0A6L9SR79"/>
<feature type="compositionally biased region" description="Polar residues" evidence="6">
    <location>
        <begin position="75"/>
        <end position="84"/>
    </location>
</feature>
<evidence type="ECO:0000256" key="6">
    <source>
        <dbReference type="SAM" id="MobiDB-lite"/>
    </source>
</evidence>
<protein>
    <submittedName>
        <fullName evidence="9">MFS transporter</fullName>
    </submittedName>
</protein>
<comment type="subcellular location">
    <subcellularLocation>
        <location evidence="1">Cell membrane</location>
        <topology evidence="1">Multi-pass membrane protein</topology>
    </subcellularLocation>
</comment>
<feature type="transmembrane region" description="Helical" evidence="7">
    <location>
        <begin position="358"/>
        <end position="379"/>
    </location>
</feature>
<dbReference type="InterPro" id="IPR020846">
    <property type="entry name" value="MFS_dom"/>
</dbReference>
<name>A0A6L9SR79_9BIFI</name>